<keyword evidence="1" id="KW-0812">Transmembrane</keyword>
<dbReference type="Proteomes" id="UP000706031">
    <property type="component" value="Unassembled WGS sequence"/>
</dbReference>
<comment type="caution">
    <text evidence="2">The sequence shown here is derived from an EMBL/GenBank/DDBJ whole genome shotgun (WGS) entry which is preliminary data.</text>
</comment>
<dbReference type="EMBL" id="JACLIC010000039">
    <property type="protein sequence ID" value="MBY0205947.1"/>
    <property type="molecule type" value="Genomic_DNA"/>
</dbReference>
<sequence>MIDKHDRILNNRFIALAFTLLLMTLCCLGIAVYLRAKSGSNMYAFLDWDMFLAWVPFLISTMIALIFRRKAVRPGWMGMLLTGLLGMIWLFFLPNAAYLFTEMLHAFRYFIAQPESAFWFEMDFWYSLALTFGVAILGLMLSTCSIRQIEHVLQLFVHRFVCWVIVGFILLLSGLGVYIGRFNRWNSWDIVSRPRQVVIDLMNDFSSESGLPVAFVTLMFVIQAFAYVIISLIGSSITREVRK</sequence>
<feature type="transmembrane region" description="Helical" evidence="1">
    <location>
        <begin position="48"/>
        <end position="67"/>
    </location>
</feature>
<accession>A0ABS7KPT1</accession>
<evidence type="ECO:0000313" key="2">
    <source>
        <dbReference type="EMBL" id="MBY0205947.1"/>
    </source>
</evidence>
<dbReference type="Pfam" id="PF07099">
    <property type="entry name" value="DUF1361"/>
    <property type="match status" value="1"/>
</dbReference>
<dbReference type="RefSeq" id="WP_154957953.1">
    <property type="nucleotide sequence ID" value="NZ_JACLIC010000039.1"/>
</dbReference>
<feature type="transmembrane region" description="Helical" evidence="1">
    <location>
        <begin position="12"/>
        <end position="36"/>
    </location>
</feature>
<protein>
    <submittedName>
        <fullName evidence="2">DUF1361 domain-containing protein</fullName>
    </submittedName>
</protein>
<feature type="transmembrane region" description="Helical" evidence="1">
    <location>
        <begin position="156"/>
        <end position="179"/>
    </location>
</feature>
<feature type="transmembrane region" description="Helical" evidence="1">
    <location>
        <begin position="124"/>
        <end position="144"/>
    </location>
</feature>
<keyword evidence="1" id="KW-0472">Membrane</keyword>
<reference evidence="2 3" key="1">
    <citation type="submission" date="2020-08" db="EMBL/GenBank/DDBJ databases">
        <title>Fungal Genomes of the International Space Station.</title>
        <authorList>
            <person name="Seuylemezian A."/>
            <person name="Singh N.K."/>
            <person name="Wood J."/>
            <person name="Venkateswaran K."/>
        </authorList>
    </citation>
    <scope>NUCLEOTIDE SEQUENCE [LARGE SCALE GENOMIC DNA]</scope>
    <source>
        <strain evidence="2 3">S/N-304-OC-R4</strain>
    </source>
</reference>
<feature type="transmembrane region" description="Helical" evidence="1">
    <location>
        <begin position="79"/>
        <end position="100"/>
    </location>
</feature>
<dbReference type="InterPro" id="IPR009793">
    <property type="entry name" value="DUF1361"/>
</dbReference>
<name>A0ABS7KPT1_9BACL</name>
<keyword evidence="1" id="KW-1133">Transmembrane helix</keyword>
<gene>
    <name evidence="2" type="ORF">H7T88_22310</name>
</gene>
<keyword evidence="3" id="KW-1185">Reference proteome</keyword>
<proteinExistence type="predicted"/>
<evidence type="ECO:0000256" key="1">
    <source>
        <dbReference type="SAM" id="Phobius"/>
    </source>
</evidence>
<evidence type="ECO:0000313" key="3">
    <source>
        <dbReference type="Proteomes" id="UP000706031"/>
    </source>
</evidence>
<feature type="transmembrane region" description="Helical" evidence="1">
    <location>
        <begin position="211"/>
        <end position="233"/>
    </location>
</feature>
<organism evidence="2 3">
    <name type="scientific">Paenibacillus cucumis</name>
    <name type="common">ex Kampfer et al. 2016</name>
    <dbReference type="NCBI Taxonomy" id="1776858"/>
    <lineage>
        <taxon>Bacteria</taxon>
        <taxon>Bacillati</taxon>
        <taxon>Bacillota</taxon>
        <taxon>Bacilli</taxon>
        <taxon>Bacillales</taxon>
        <taxon>Paenibacillaceae</taxon>
        <taxon>Paenibacillus</taxon>
    </lineage>
</organism>